<evidence type="ECO:0000313" key="2">
    <source>
        <dbReference type="Proteomes" id="UP000276232"/>
    </source>
</evidence>
<reference evidence="1 2" key="1">
    <citation type="journal article" date="2015" name="Stand. Genomic Sci.">
        <title>Genomic Encyclopedia of Bacterial and Archaeal Type Strains, Phase III: the genomes of soil and plant-associated and newly described type strains.</title>
        <authorList>
            <person name="Whitman W.B."/>
            <person name="Woyke T."/>
            <person name="Klenk H.P."/>
            <person name="Zhou Y."/>
            <person name="Lilburn T.G."/>
            <person name="Beck B.J."/>
            <person name="De Vos P."/>
            <person name="Vandamme P."/>
            <person name="Eisen J.A."/>
            <person name="Garrity G."/>
            <person name="Hugenholtz P."/>
            <person name="Kyrpides N.C."/>
        </authorList>
    </citation>
    <scope>NUCLEOTIDE SEQUENCE [LARGE SCALE GENOMIC DNA]</scope>
    <source>
        <strain evidence="1 2">CECT 7306</strain>
    </source>
</reference>
<dbReference type="AlphaFoldDB" id="A0A3N1GA76"/>
<proteinExistence type="predicted"/>
<keyword evidence="2" id="KW-1185">Reference proteome</keyword>
<gene>
    <name evidence="1" type="ORF">EDC03_2647</name>
</gene>
<dbReference type="EMBL" id="RJKN01000007">
    <property type="protein sequence ID" value="ROP27124.1"/>
    <property type="molecule type" value="Genomic_DNA"/>
</dbReference>
<dbReference type="InParanoid" id="A0A3N1GA76"/>
<comment type="caution">
    <text evidence="1">The sequence shown here is derived from an EMBL/GenBank/DDBJ whole genome shotgun (WGS) entry which is preliminary data.</text>
</comment>
<evidence type="ECO:0000313" key="1">
    <source>
        <dbReference type="EMBL" id="ROP27124.1"/>
    </source>
</evidence>
<accession>A0A3N1GA76</accession>
<organism evidence="1 2">
    <name type="scientific">Pseudokineococcus lusitanus</name>
    <dbReference type="NCBI Taxonomy" id="763993"/>
    <lineage>
        <taxon>Bacteria</taxon>
        <taxon>Bacillati</taxon>
        <taxon>Actinomycetota</taxon>
        <taxon>Actinomycetes</taxon>
        <taxon>Kineosporiales</taxon>
        <taxon>Kineosporiaceae</taxon>
        <taxon>Pseudokineococcus</taxon>
    </lineage>
</organism>
<name>A0A3N1GA76_9ACTN</name>
<dbReference type="Proteomes" id="UP000276232">
    <property type="component" value="Unassembled WGS sequence"/>
</dbReference>
<protein>
    <submittedName>
        <fullName evidence="1">Uncharacterized protein</fullName>
    </submittedName>
</protein>
<sequence>MRRVRACGIKVVYGTHVGGADGGTATGASMGGHARLVLERDGYRALLEVVDAGGRGAYRSELAVRRAAPDEHPPPVAVTLAALEELADGELVAAGWVSDGAWAALPGTDPSPGAQVDVTARPRVPLTASDQRALDALARLTTMARGPVTAAALVPHVAPRWQAAAALLRRLVASGQARAVGRTVGRVQRTLYAPVGTEWAPEDPPGR</sequence>